<comment type="caution">
    <text evidence="1">The sequence shown here is derived from an EMBL/GenBank/DDBJ whole genome shotgun (WGS) entry which is preliminary data.</text>
</comment>
<gene>
    <name evidence="1" type="ORF">N5J23_07335</name>
</gene>
<dbReference type="EMBL" id="JAOCJW010000011">
    <property type="protein sequence ID" value="MDH2005354.1"/>
    <property type="molecule type" value="Genomic_DNA"/>
</dbReference>
<dbReference type="AlphaFoldDB" id="A0AA42W338"/>
<sequence>MKKSRFTDEQIIGFLKQAEGGMPAMDNALSGLQAGYDELVLGNDFTATACDRENSSML</sequence>
<dbReference type="Proteomes" id="UP001161294">
    <property type="component" value="Unassembled WGS sequence"/>
</dbReference>
<accession>A0AA42W338</accession>
<evidence type="ECO:0000313" key="2">
    <source>
        <dbReference type="Proteomes" id="UP001161294"/>
    </source>
</evidence>
<dbReference type="RefSeq" id="WP_279853307.1">
    <property type="nucleotide sequence ID" value="NZ_JAOCIA010000008.1"/>
</dbReference>
<name>A0AA42W338_9BURK</name>
<protein>
    <submittedName>
        <fullName evidence="1">Uncharacterized protein</fullName>
    </submittedName>
</protein>
<reference evidence="1" key="1">
    <citation type="submission" date="2022-09" db="EMBL/GenBank/DDBJ databases">
        <title>Intensive care unit water sources are persistently colonized with multi-drug resistant bacteria and are the site of extensive horizontal gene transfer of antibiotic resistance genes.</title>
        <authorList>
            <person name="Diorio-Toth L."/>
        </authorList>
    </citation>
    <scope>NUCLEOTIDE SEQUENCE</scope>
    <source>
        <strain evidence="1">GD03686</strain>
    </source>
</reference>
<organism evidence="1 2">
    <name type="scientific">Comamonas aquatica</name>
    <dbReference type="NCBI Taxonomy" id="225991"/>
    <lineage>
        <taxon>Bacteria</taxon>
        <taxon>Pseudomonadati</taxon>
        <taxon>Pseudomonadota</taxon>
        <taxon>Betaproteobacteria</taxon>
        <taxon>Burkholderiales</taxon>
        <taxon>Comamonadaceae</taxon>
        <taxon>Comamonas</taxon>
    </lineage>
</organism>
<proteinExistence type="predicted"/>
<evidence type="ECO:0000313" key="1">
    <source>
        <dbReference type="EMBL" id="MDH2005354.1"/>
    </source>
</evidence>